<evidence type="ECO:0000313" key="8">
    <source>
        <dbReference type="Proteomes" id="UP001374579"/>
    </source>
</evidence>
<gene>
    <name evidence="7" type="ORF">V1264_020347</name>
</gene>
<keyword evidence="4" id="KW-0408">Iron</keyword>
<organism evidence="7 8">
    <name type="scientific">Littorina saxatilis</name>
    <dbReference type="NCBI Taxonomy" id="31220"/>
    <lineage>
        <taxon>Eukaryota</taxon>
        <taxon>Metazoa</taxon>
        <taxon>Spiralia</taxon>
        <taxon>Lophotrochozoa</taxon>
        <taxon>Mollusca</taxon>
        <taxon>Gastropoda</taxon>
        <taxon>Caenogastropoda</taxon>
        <taxon>Littorinimorpha</taxon>
        <taxon>Littorinoidea</taxon>
        <taxon>Littorinidae</taxon>
        <taxon>Littorina</taxon>
    </lineage>
</organism>
<feature type="region of interest" description="Disordered" evidence="5">
    <location>
        <begin position="258"/>
        <end position="303"/>
    </location>
</feature>
<protein>
    <recommendedName>
        <fullName evidence="6">F-box domain-containing protein</fullName>
    </recommendedName>
</protein>
<dbReference type="PANTHER" id="PTHR13382">
    <property type="entry name" value="MITOCHONDRIAL ATP SYNTHASE COUPLING FACTOR B"/>
    <property type="match status" value="1"/>
</dbReference>
<evidence type="ECO:0000256" key="5">
    <source>
        <dbReference type="SAM" id="MobiDB-lite"/>
    </source>
</evidence>
<dbReference type="Gene3D" id="1.20.1280.50">
    <property type="match status" value="1"/>
</dbReference>
<dbReference type="SMART" id="SM00367">
    <property type="entry name" value="LRR_CC"/>
    <property type="match status" value="4"/>
</dbReference>
<accession>A0AAN9GAS0</accession>
<evidence type="ECO:0000256" key="2">
    <source>
        <dbReference type="ARBA" id="ARBA00022723"/>
    </source>
</evidence>
<feature type="compositionally biased region" description="Basic and acidic residues" evidence="5">
    <location>
        <begin position="258"/>
        <end position="274"/>
    </location>
</feature>
<dbReference type="InterPro" id="IPR045808">
    <property type="entry name" value="Hr_FBXL5"/>
</dbReference>
<dbReference type="PROSITE" id="PS50181">
    <property type="entry name" value="FBOX"/>
    <property type="match status" value="1"/>
</dbReference>
<dbReference type="InterPro" id="IPR032675">
    <property type="entry name" value="LRR_dom_sf"/>
</dbReference>
<dbReference type="InterPro" id="IPR006553">
    <property type="entry name" value="Leu-rich_rpt_Cys-con_subtyp"/>
</dbReference>
<feature type="region of interest" description="Disordered" evidence="5">
    <location>
        <begin position="169"/>
        <end position="200"/>
    </location>
</feature>
<keyword evidence="1" id="KW-0963">Cytoplasm</keyword>
<evidence type="ECO:0000256" key="1">
    <source>
        <dbReference type="ARBA" id="ARBA00022490"/>
    </source>
</evidence>
<dbReference type="CDD" id="cd12109">
    <property type="entry name" value="Hr_FBXL5"/>
    <property type="match status" value="1"/>
</dbReference>
<name>A0AAN9GAS0_9CAEN</name>
<dbReference type="AlphaFoldDB" id="A0AAN9GAS0"/>
<dbReference type="Gene3D" id="3.80.10.10">
    <property type="entry name" value="Ribonuclease Inhibitor"/>
    <property type="match status" value="2"/>
</dbReference>
<keyword evidence="3" id="KW-0833">Ubl conjugation pathway</keyword>
<dbReference type="Proteomes" id="UP001374579">
    <property type="component" value="Unassembled WGS sequence"/>
</dbReference>
<dbReference type="SMART" id="SM00256">
    <property type="entry name" value="FBOX"/>
    <property type="match status" value="1"/>
</dbReference>
<dbReference type="GO" id="GO:0006879">
    <property type="term" value="P:intracellular iron ion homeostasis"/>
    <property type="evidence" value="ECO:0007669"/>
    <property type="project" value="InterPro"/>
</dbReference>
<dbReference type="Pfam" id="PF12937">
    <property type="entry name" value="F-box-like"/>
    <property type="match status" value="1"/>
</dbReference>
<dbReference type="GO" id="GO:0046872">
    <property type="term" value="F:metal ion binding"/>
    <property type="evidence" value="ECO:0007669"/>
    <property type="project" value="UniProtKB-KW"/>
</dbReference>
<feature type="region of interest" description="Disordered" evidence="5">
    <location>
        <begin position="483"/>
        <end position="503"/>
    </location>
</feature>
<dbReference type="Gene3D" id="1.20.120.520">
    <property type="entry name" value="nmb1532 protein domain like"/>
    <property type="match status" value="1"/>
</dbReference>
<dbReference type="SUPFAM" id="SSF81383">
    <property type="entry name" value="F-box domain"/>
    <property type="match status" value="1"/>
</dbReference>
<feature type="domain" description="F-box" evidence="6">
    <location>
        <begin position="196"/>
        <end position="242"/>
    </location>
</feature>
<dbReference type="EMBL" id="JBAMIC010000010">
    <property type="protein sequence ID" value="KAK7102063.1"/>
    <property type="molecule type" value="Genomic_DNA"/>
</dbReference>
<proteinExistence type="predicted"/>
<dbReference type="PANTHER" id="PTHR13382:SF41">
    <property type="entry name" value="F-BOX DOMAIN-CONTAINING PROTEIN"/>
    <property type="match status" value="1"/>
</dbReference>
<sequence>MAPNYPDEVDVFSVPHSRMKQLVHKYLDMVTSTNFSDVGRMACVLEKLCHTFNVFKAHEQIENRFIMRRLKEKLLSLDITDAAVCNCHSDNRLTEMLSLVLEGYRWTQRSKSERIKYGMRLRHALEDFTKDFIPHMKEEEEVFQPMLVEYFTYDELKQLKAKVIQQHQEKIDEEDNDEKCLPECDSDKEEEHEEEASPADQLPTEVMMKILSHLSPRDLARCAQVSQRWNQLALDPFLWPAIHPVQWAAGDWSFHPHVEDEEEAEKKSVHKGEEDCYYVDDEDADKDESSDSESSDGQPDTTMQQVLREVRIISGLVKHVLPRVGEGVQLCNLAHSRGISSSLVHKVLKLCPNLTTLNLAHTKITDAAFKEYGMKGGTGRLQHLDLSSCENITDNTLRSLAGSQTSTNDPVNTPRLSCKGKNNIGTTFVELSRSHGTGDADYALQETDSVIGQDLCYTNLDPFFTDLPPELCEFDCLGVGQETASRRSDSGGNNTPSAAPSCCSVKRTRCCSSGGVEGGETKSGYCGSNVGDDGDKRTDSGDKPHALHGLTHLSLNSCYRITDEGLRVLSERGGLPLLQHLDLSGCLNLTGEGVAWLVDTCQSLDHAFLFYCDNIYPDPYPATASGCRNLECGARFCCRSGD</sequence>
<feature type="compositionally biased region" description="Acidic residues" evidence="5">
    <location>
        <begin position="184"/>
        <end position="197"/>
    </location>
</feature>
<evidence type="ECO:0000313" key="7">
    <source>
        <dbReference type="EMBL" id="KAK7102063.1"/>
    </source>
</evidence>
<evidence type="ECO:0000259" key="6">
    <source>
        <dbReference type="PROSITE" id="PS50181"/>
    </source>
</evidence>
<dbReference type="Pfam" id="PF13516">
    <property type="entry name" value="LRR_6"/>
    <property type="match status" value="3"/>
</dbReference>
<dbReference type="GO" id="GO:0005737">
    <property type="term" value="C:cytoplasm"/>
    <property type="evidence" value="ECO:0007669"/>
    <property type="project" value="TreeGrafter"/>
</dbReference>
<dbReference type="InterPro" id="IPR036047">
    <property type="entry name" value="F-box-like_dom_sf"/>
</dbReference>
<dbReference type="SUPFAM" id="SSF52047">
    <property type="entry name" value="RNI-like"/>
    <property type="match status" value="1"/>
</dbReference>
<reference evidence="7 8" key="1">
    <citation type="submission" date="2024-02" db="EMBL/GenBank/DDBJ databases">
        <title>Chromosome-scale genome assembly of the rough periwinkle Littorina saxatilis.</title>
        <authorList>
            <person name="De Jode A."/>
            <person name="Faria R."/>
            <person name="Formenti G."/>
            <person name="Sims Y."/>
            <person name="Smith T.P."/>
            <person name="Tracey A."/>
            <person name="Wood J.M.D."/>
            <person name="Zagrodzka Z.B."/>
            <person name="Johannesson K."/>
            <person name="Butlin R.K."/>
            <person name="Leder E.H."/>
        </authorList>
    </citation>
    <scope>NUCLEOTIDE SEQUENCE [LARGE SCALE GENOMIC DNA]</scope>
    <source>
        <strain evidence="7">Snail1</strain>
        <tissue evidence="7">Muscle</tissue>
    </source>
</reference>
<feature type="compositionally biased region" description="Acidic residues" evidence="5">
    <location>
        <begin position="275"/>
        <end position="294"/>
    </location>
</feature>
<evidence type="ECO:0000256" key="4">
    <source>
        <dbReference type="ARBA" id="ARBA00023004"/>
    </source>
</evidence>
<keyword evidence="8" id="KW-1185">Reference proteome</keyword>
<dbReference type="InterPro" id="IPR001611">
    <property type="entry name" value="Leu-rich_rpt"/>
</dbReference>
<comment type="caution">
    <text evidence="7">The sequence shown here is derived from an EMBL/GenBank/DDBJ whole genome shotgun (WGS) entry which is preliminary data.</text>
</comment>
<keyword evidence="2" id="KW-0479">Metal-binding</keyword>
<dbReference type="InterPro" id="IPR050648">
    <property type="entry name" value="F-box_LRR-repeat"/>
</dbReference>
<evidence type="ECO:0000256" key="3">
    <source>
        <dbReference type="ARBA" id="ARBA00022786"/>
    </source>
</evidence>
<dbReference type="InterPro" id="IPR001810">
    <property type="entry name" value="F-box_dom"/>
</dbReference>